<protein>
    <submittedName>
        <fullName evidence="2">Uncharacterized protein</fullName>
    </submittedName>
</protein>
<evidence type="ECO:0000256" key="1">
    <source>
        <dbReference type="SAM" id="MobiDB-lite"/>
    </source>
</evidence>
<organism evidence="2 3">
    <name type="scientific">Vigna unguiculata</name>
    <name type="common">Cowpea</name>
    <dbReference type="NCBI Taxonomy" id="3917"/>
    <lineage>
        <taxon>Eukaryota</taxon>
        <taxon>Viridiplantae</taxon>
        <taxon>Streptophyta</taxon>
        <taxon>Embryophyta</taxon>
        <taxon>Tracheophyta</taxon>
        <taxon>Spermatophyta</taxon>
        <taxon>Magnoliopsida</taxon>
        <taxon>eudicotyledons</taxon>
        <taxon>Gunneridae</taxon>
        <taxon>Pentapetalae</taxon>
        <taxon>rosids</taxon>
        <taxon>fabids</taxon>
        <taxon>Fabales</taxon>
        <taxon>Fabaceae</taxon>
        <taxon>Papilionoideae</taxon>
        <taxon>50 kb inversion clade</taxon>
        <taxon>NPAAA clade</taxon>
        <taxon>indigoferoid/millettioid clade</taxon>
        <taxon>Phaseoleae</taxon>
        <taxon>Vigna</taxon>
    </lineage>
</organism>
<keyword evidence="3" id="KW-1185">Reference proteome</keyword>
<feature type="compositionally biased region" description="Basic residues" evidence="1">
    <location>
        <begin position="18"/>
        <end position="32"/>
    </location>
</feature>
<dbReference type="EMBL" id="CP039346">
    <property type="protein sequence ID" value="QCD85065.1"/>
    <property type="molecule type" value="Genomic_DNA"/>
</dbReference>
<feature type="region of interest" description="Disordered" evidence="1">
    <location>
        <begin position="1"/>
        <end position="54"/>
    </location>
</feature>
<sequence length="54" mass="6104">MMKNPSQHVPAAEVPNRNRFRNTKSSLKRGQIKSKIVDKNDKNPLTEGLAVQCK</sequence>
<evidence type="ECO:0000313" key="3">
    <source>
        <dbReference type="Proteomes" id="UP000501690"/>
    </source>
</evidence>
<dbReference type="AlphaFoldDB" id="A0A4D6L9I1"/>
<feature type="compositionally biased region" description="Basic and acidic residues" evidence="1">
    <location>
        <begin position="35"/>
        <end position="44"/>
    </location>
</feature>
<dbReference type="Proteomes" id="UP000501690">
    <property type="component" value="Linkage Group LG2"/>
</dbReference>
<reference evidence="2 3" key="1">
    <citation type="submission" date="2019-04" db="EMBL/GenBank/DDBJ databases">
        <title>An improved genome assembly and genetic linkage map for asparagus bean, Vigna unguiculata ssp. sesquipedialis.</title>
        <authorList>
            <person name="Xia Q."/>
            <person name="Zhang R."/>
            <person name="Dong Y."/>
        </authorList>
    </citation>
    <scope>NUCLEOTIDE SEQUENCE [LARGE SCALE GENOMIC DNA]</scope>
    <source>
        <tissue evidence="2">Leaf</tissue>
    </source>
</reference>
<evidence type="ECO:0000313" key="2">
    <source>
        <dbReference type="EMBL" id="QCD85065.1"/>
    </source>
</evidence>
<name>A0A4D6L9I1_VIGUN</name>
<proteinExistence type="predicted"/>
<accession>A0A4D6L9I1</accession>
<gene>
    <name evidence="2" type="ORF">DEO72_LG2g5424</name>
</gene>